<evidence type="ECO:0000313" key="3">
    <source>
        <dbReference type="Proteomes" id="UP000295281"/>
    </source>
</evidence>
<protein>
    <recommendedName>
        <fullName evidence="4">Tetratricopeptide repeat protein</fullName>
    </recommendedName>
</protein>
<dbReference type="InterPro" id="IPR011990">
    <property type="entry name" value="TPR-like_helical_dom_sf"/>
</dbReference>
<name>A0A4R6V355_9ACTN</name>
<dbReference type="AlphaFoldDB" id="A0A4R6V355"/>
<organism evidence="2 3">
    <name type="scientific">Actinorugispora endophytica</name>
    <dbReference type="NCBI Taxonomy" id="1605990"/>
    <lineage>
        <taxon>Bacteria</taxon>
        <taxon>Bacillati</taxon>
        <taxon>Actinomycetota</taxon>
        <taxon>Actinomycetes</taxon>
        <taxon>Streptosporangiales</taxon>
        <taxon>Nocardiopsidaceae</taxon>
        <taxon>Actinorugispora</taxon>
    </lineage>
</organism>
<accession>A0A4R6V355</accession>
<dbReference type="SUPFAM" id="SSF48452">
    <property type="entry name" value="TPR-like"/>
    <property type="match status" value="1"/>
</dbReference>
<feature type="region of interest" description="Disordered" evidence="1">
    <location>
        <begin position="488"/>
        <end position="515"/>
    </location>
</feature>
<dbReference type="Gene3D" id="1.25.40.10">
    <property type="entry name" value="Tetratricopeptide repeat domain"/>
    <property type="match status" value="1"/>
</dbReference>
<gene>
    <name evidence="2" type="ORF">EV190_105242</name>
</gene>
<evidence type="ECO:0000313" key="2">
    <source>
        <dbReference type="EMBL" id="TDQ53120.1"/>
    </source>
</evidence>
<dbReference type="EMBL" id="SNYN01000005">
    <property type="protein sequence ID" value="TDQ53120.1"/>
    <property type="molecule type" value="Genomic_DNA"/>
</dbReference>
<sequence length="515" mass="54167">MAFRNQGFTVVNVFNVSNRAPKESPVPPDPPESERPVNAALHSAIAESGLSYRALAGRIRAVATENGADVRTGAAAIAHWVKGTTPQPATAAYLTEALSRALGRVVSPTEIGVASRQDETPPALAQDPVASLATLGRSDVDRRHFLATTAYSISALAAPLMPGAADAAHRGVRVREGGVVGAAEIQAVRDVTSVFNRADELLGGSVSRSAVVEYLVTDVTSYCRGSFNDDTARRGMFGAAAELAYLAGWKAHDAGLKGLAQRYYLHAYQLAEESSGTHAAYVLRILAHQAMDTGVSEHCVDLAEAALSRARGKVPAETESLFQLTLARAHAGERSPRPALRALAAAERLVDQAGHDEAPRWASLGGPTEARLTNQGGKALAALGDLAGAEEQYRRSAACWNPSTHPRIHALTLADLGAVQAGRGHLEAACETWSTALDSMTGVRSARADTAVTDIRTHLRGYRRRGVPTATVLDAKARQWQAAAAVRGLRRGPGDDRGFSTLSGPGTGGRPAITR</sequence>
<evidence type="ECO:0008006" key="4">
    <source>
        <dbReference type="Google" id="ProtNLM"/>
    </source>
</evidence>
<reference evidence="2 3" key="1">
    <citation type="submission" date="2019-03" db="EMBL/GenBank/DDBJ databases">
        <title>Genomic Encyclopedia of Type Strains, Phase IV (KMG-IV): sequencing the most valuable type-strain genomes for metagenomic binning, comparative biology and taxonomic classification.</title>
        <authorList>
            <person name="Goeker M."/>
        </authorList>
    </citation>
    <scope>NUCLEOTIDE SEQUENCE [LARGE SCALE GENOMIC DNA]</scope>
    <source>
        <strain evidence="2 3">DSM 46770</strain>
    </source>
</reference>
<proteinExistence type="predicted"/>
<keyword evidence="3" id="KW-1185">Reference proteome</keyword>
<comment type="caution">
    <text evidence="2">The sequence shown here is derived from an EMBL/GenBank/DDBJ whole genome shotgun (WGS) entry which is preliminary data.</text>
</comment>
<evidence type="ECO:0000256" key="1">
    <source>
        <dbReference type="SAM" id="MobiDB-lite"/>
    </source>
</evidence>
<dbReference type="Proteomes" id="UP000295281">
    <property type="component" value="Unassembled WGS sequence"/>
</dbReference>